<evidence type="ECO:0000313" key="2">
    <source>
        <dbReference type="Proteomes" id="UP000662986"/>
    </source>
</evidence>
<reference evidence="1 2" key="2">
    <citation type="journal article" date="2022" name="Arch. Microbiol.">
        <title>Rhodococcus pseudokoreensis sp. nov. isolated from the rhizosphere of young M26 apple rootstocks.</title>
        <authorList>
            <person name="Kampfer P."/>
            <person name="Glaeser S.P."/>
            <person name="Blom J."/>
            <person name="Wolf J."/>
            <person name="Benning S."/>
            <person name="Schloter M."/>
            <person name="Neumann-Schaal M."/>
        </authorList>
    </citation>
    <scope>NUCLEOTIDE SEQUENCE [LARGE SCALE GENOMIC DNA]</scope>
    <source>
        <strain evidence="1 2">R79</strain>
    </source>
</reference>
<protein>
    <recommendedName>
        <fullName evidence="3">DNA-binding protein</fullName>
    </recommendedName>
</protein>
<keyword evidence="1" id="KW-0614">Plasmid</keyword>
<dbReference type="Proteomes" id="UP000662986">
    <property type="component" value="Plasmid unnamed3"/>
</dbReference>
<organism evidence="1 2">
    <name type="scientific">Rhodococcus pseudokoreensis</name>
    <dbReference type="NCBI Taxonomy" id="2811421"/>
    <lineage>
        <taxon>Bacteria</taxon>
        <taxon>Bacillati</taxon>
        <taxon>Actinomycetota</taxon>
        <taxon>Actinomycetes</taxon>
        <taxon>Mycobacteriales</taxon>
        <taxon>Nocardiaceae</taxon>
        <taxon>Rhodococcus</taxon>
    </lineage>
</organism>
<evidence type="ECO:0000313" key="1">
    <source>
        <dbReference type="EMBL" id="QSE87851.1"/>
    </source>
</evidence>
<gene>
    <name evidence="1" type="ORF">JWS13_04115</name>
</gene>
<reference evidence="1 2" key="1">
    <citation type="journal article" date="2021" name="Microbiol. Resour. Announc.">
        <title>Complete Genome Sequences of Two Rhodococcus sp. Strains with Large and Linear Chromosomes, Isolated from Apple Rhizosphere.</title>
        <authorList>
            <person name="Benning S."/>
            <person name="Brugnone N."/>
            <person name="Siani R."/>
            <person name="Kublik S."/>
            <person name="Schloter M."/>
            <person name="Rad V."/>
        </authorList>
    </citation>
    <scope>NUCLEOTIDE SEQUENCE [LARGE SCALE GENOMIC DNA]</scope>
    <source>
        <strain evidence="1 2">R79</strain>
    </source>
</reference>
<dbReference type="EMBL" id="CP070616">
    <property type="protein sequence ID" value="QSE87851.1"/>
    <property type="molecule type" value="Genomic_DNA"/>
</dbReference>
<name>A0A974ZRM9_9NOCA</name>
<evidence type="ECO:0008006" key="3">
    <source>
        <dbReference type="Google" id="ProtNLM"/>
    </source>
</evidence>
<geneLocation type="plasmid" evidence="1 2">
    <name>unnamed3</name>
</geneLocation>
<proteinExistence type="predicted"/>
<keyword evidence="2" id="KW-1185">Reference proteome</keyword>
<accession>A0A974ZRM9</accession>
<sequence length="254" mass="27510">MVAYALRPKQRPARDETYADLVGRFRHDDAFAELVKAICFGMGLIVLDVDNRHGIVVASTGDSVFAVKMTDYAKRTGGEGKAHERVLHALAHLGTATLAYPRPADLANPAYVGRVTVNGVEAFVREATRRLAEVATESNDQHDPPADAPDLEAAWRVYSRRASTPSSGDGRRVASSTIGMVGKALSFLADQGMLTRRSDDDGGTYLTTSRYRVQVLEAGSRMFAELISLGVTEVTDGNGTLAPIEWTEKDVNQL</sequence>